<dbReference type="EMBL" id="LR746496">
    <property type="protein sequence ID" value="CAA7600024.1"/>
    <property type="molecule type" value="Genomic_DNA"/>
</dbReference>
<keyword evidence="5" id="KW-0408">Iron</keyword>
<organism evidence="8">
    <name type="scientific">Acididesulfobacillus acetoxydans</name>
    <dbReference type="NCBI Taxonomy" id="1561005"/>
    <lineage>
        <taxon>Bacteria</taxon>
        <taxon>Bacillati</taxon>
        <taxon>Bacillota</taxon>
        <taxon>Clostridia</taxon>
        <taxon>Eubacteriales</taxon>
        <taxon>Peptococcaceae</taxon>
        <taxon>Acididesulfobacillus</taxon>
    </lineage>
</organism>
<dbReference type="Proteomes" id="UP001071230">
    <property type="component" value="Unassembled WGS sequence"/>
</dbReference>
<dbReference type="GO" id="GO:0046872">
    <property type="term" value="F:metal ion binding"/>
    <property type="evidence" value="ECO:0007669"/>
    <property type="project" value="UniProtKB-KW"/>
</dbReference>
<dbReference type="Proteomes" id="UP000836597">
    <property type="component" value="Chromosome"/>
</dbReference>
<feature type="domain" description="4Fe-4S ferredoxin-type" evidence="7">
    <location>
        <begin position="152"/>
        <end position="181"/>
    </location>
</feature>
<dbReference type="RefSeq" id="WP_240983757.1">
    <property type="nucleotide sequence ID" value="NZ_CDGJ01000066.1"/>
</dbReference>
<gene>
    <name evidence="8" type="ORF">DEACI_0673</name>
    <name evidence="9" type="ORF">DEACI_2265</name>
</gene>
<evidence type="ECO:0000256" key="3">
    <source>
        <dbReference type="ARBA" id="ARBA00022723"/>
    </source>
</evidence>
<sequence>MAKLPKQDELLQISYKPPKTPWMDLPVDFKPGTYCHGAKGKDLQAVGFPNARDWSPGEEDWKLPEEWKDTVLAGMADRLGKYRSFRLFMDVCVRCGACADKCHFYMGSGDPKNMPVLRAELMRSVYRRYFTKSGQLFGRLAGARDLTVDVLKEWWYYFYQCTECRRCSVFCPYGIDQAEITIMGRELLNLLGLNTEWISGPVANCYMKGNHVGLEPHTMVSNIEYLVDDIETLTGIHITPSFNRKGAEILFVVPSGDYYADPGMYTCMGYLMLFEELGLDYTWSTYAGEGGNFGFFTSNEMAKRLNAKIYAEAKRLGVKWILGGECGHMWRVLNQYMDTWNGPADFLEEPVSPITGTKFTNATSTKMVHIAEFTADLIHHNKIKLDPSRNDNLRVTFHDSCNPARGMGILEEPRYIIKNVCNNFFEMPEDTIREKTLCCGSGAGLNPGENMEVRLRGGFPRANAVKYVQEKHGVNMLANICAVDRVALPTLMDYWVPGVGVCGVHELVGNALVMKGEKKRETDMRGEPLPERSAEA</sequence>
<evidence type="ECO:0000313" key="8">
    <source>
        <dbReference type="EMBL" id="CAA7600024.1"/>
    </source>
</evidence>
<keyword evidence="10" id="KW-1185">Reference proteome</keyword>
<keyword evidence="1" id="KW-0813">Transport</keyword>
<evidence type="ECO:0000256" key="2">
    <source>
        <dbReference type="ARBA" id="ARBA00022485"/>
    </source>
</evidence>
<dbReference type="SUPFAM" id="SSF46548">
    <property type="entry name" value="alpha-helical ferredoxin"/>
    <property type="match status" value="1"/>
</dbReference>
<dbReference type="InterPro" id="IPR017900">
    <property type="entry name" value="4Fe4S_Fe_S_CS"/>
</dbReference>
<evidence type="ECO:0000313" key="10">
    <source>
        <dbReference type="Proteomes" id="UP001071230"/>
    </source>
</evidence>
<dbReference type="PROSITE" id="PS00198">
    <property type="entry name" value="4FE4S_FER_1"/>
    <property type="match status" value="1"/>
</dbReference>
<keyword evidence="3" id="KW-0479">Metal-binding</keyword>
<dbReference type="Pfam" id="PF02754">
    <property type="entry name" value="CCG"/>
    <property type="match status" value="1"/>
</dbReference>
<dbReference type="InterPro" id="IPR017896">
    <property type="entry name" value="4Fe4S_Fe-S-bd"/>
</dbReference>
<dbReference type="InterPro" id="IPR009051">
    <property type="entry name" value="Helical_ferredxn"/>
</dbReference>
<evidence type="ECO:0000256" key="6">
    <source>
        <dbReference type="ARBA" id="ARBA00023014"/>
    </source>
</evidence>
<feature type="domain" description="4Fe-4S ferredoxin-type" evidence="7">
    <location>
        <begin position="83"/>
        <end position="112"/>
    </location>
</feature>
<dbReference type="GO" id="GO:0016491">
    <property type="term" value="F:oxidoreductase activity"/>
    <property type="evidence" value="ECO:0007669"/>
    <property type="project" value="UniProtKB-ARBA"/>
</dbReference>
<dbReference type="Pfam" id="PF13183">
    <property type="entry name" value="Fer4_8"/>
    <property type="match status" value="1"/>
</dbReference>
<keyword evidence="2" id="KW-0004">4Fe-4S</keyword>
<dbReference type="PANTHER" id="PTHR43551:SF1">
    <property type="entry name" value="HETERODISULFIDE REDUCTASE"/>
    <property type="match status" value="1"/>
</dbReference>
<reference evidence="8" key="2">
    <citation type="submission" date="2020-01" db="EMBL/GenBank/DDBJ databases">
        <authorList>
            <person name="Hornung B."/>
        </authorList>
    </citation>
    <scope>NUCLEOTIDE SEQUENCE</scope>
    <source>
        <strain evidence="8">PacBioINE</strain>
    </source>
</reference>
<keyword evidence="6" id="KW-0411">Iron-sulfur</keyword>
<name>A0A8S0WLJ0_9FIRM</name>
<reference evidence="9" key="1">
    <citation type="submission" date="2014-11" db="EMBL/GenBank/DDBJ databases">
        <authorList>
            <person name="Hornung B.V."/>
        </authorList>
    </citation>
    <scope>NUCLEOTIDE SEQUENCE</scope>
    <source>
        <strain evidence="9">INE</strain>
    </source>
</reference>
<dbReference type="Gene3D" id="1.10.1060.10">
    <property type="entry name" value="Alpha-helical ferredoxin"/>
    <property type="match status" value="1"/>
</dbReference>
<evidence type="ECO:0000256" key="4">
    <source>
        <dbReference type="ARBA" id="ARBA00022982"/>
    </source>
</evidence>
<dbReference type="PANTHER" id="PTHR43551">
    <property type="entry name" value="FUMARATE REDUCTASE IRON-SULFUR SUBUNIT"/>
    <property type="match status" value="1"/>
</dbReference>
<dbReference type="EMBL" id="CDGJ01000066">
    <property type="protein sequence ID" value="CEJ07799.1"/>
    <property type="molecule type" value="Genomic_DNA"/>
</dbReference>
<dbReference type="AlphaFoldDB" id="A0A8S0WLJ0"/>
<protein>
    <submittedName>
        <fullName evidence="8">4Fe-4S ferredoxin, iron-sulphur binding, conserved site</fullName>
    </submittedName>
    <submittedName>
        <fullName evidence="9">Hdr-like menaquinol oxidoreductase iron-sulfur subunit 2</fullName>
    </submittedName>
</protein>
<keyword evidence="4" id="KW-0249">Electron transport</keyword>
<dbReference type="PROSITE" id="PS51379">
    <property type="entry name" value="4FE4S_FER_2"/>
    <property type="match status" value="2"/>
</dbReference>
<dbReference type="GO" id="GO:0051539">
    <property type="term" value="F:4 iron, 4 sulfur cluster binding"/>
    <property type="evidence" value="ECO:0007669"/>
    <property type="project" value="UniProtKB-KW"/>
</dbReference>
<proteinExistence type="predicted"/>
<evidence type="ECO:0000256" key="1">
    <source>
        <dbReference type="ARBA" id="ARBA00022448"/>
    </source>
</evidence>
<evidence type="ECO:0000259" key="7">
    <source>
        <dbReference type="PROSITE" id="PS51379"/>
    </source>
</evidence>
<accession>A0A8S0WLJ0</accession>
<evidence type="ECO:0000313" key="9">
    <source>
        <dbReference type="EMBL" id="CEJ07799.1"/>
    </source>
</evidence>
<evidence type="ECO:0000256" key="5">
    <source>
        <dbReference type="ARBA" id="ARBA00023004"/>
    </source>
</evidence>
<dbReference type="InterPro" id="IPR004017">
    <property type="entry name" value="Cys_rich_dom"/>
</dbReference>
<dbReference type="NCBIfam" id="NF045796">
    <property type="entry name" value="DsrK"/>
    <property type="match status" value="1"/>
</dbReference>
<dbReference type="KEGG" id="aacx:DEACI_0673"/>